<dbReference type="GO" id="GO:0006888">
    <property type="term" value="P:endoplasmic reticulum to Golgi vesicle-mediated transport"/>
    <property type="evidence" value="ECO:0007669"/>
    <property type="project" value="InterPro"/>
</dbReference>
<dbReference type="eggNOG" id="KOG0395">
    <property type="taxonomic scope" value="Eukaryota"/>
</dbReference>
<dbReference type="Gene3D" id="2.30.30.380">
    <property type="entry name" value="Zn-finger domain of Sec23/24"/>
    <property type="match status" value="1"/>
</dbReference>
<dbReference type="Gene3D" id="3.40.50.410">
    <property type="entry name" value="von Willebrand factor, type A domain"/>
    <property type="match status" value="1"/>
</dbReference>
<dbReference type="GO" id="GO:0003924">
    <property type="term" value="F:GTPase activity"/>
    <property type="evidence" value="ECO:0007669"/>
    <property type="project" value="InterPro"/>
</dbReference>
<evidence type="ECO:0000313" key="4">
    <source>
        <dbReference type="Proteomes" id="UP000008743"/>
    </source>
</evidence>
<dbReference type="InterPro" id="IPR001806">
    <property type="entry name" value="Small_GTPase"/>
</dbReference>
<dbReference type="InterPro" id="IPR005225">
    <property type="entry name" value="Small_GTP-bd"/>
</dbReference>
<dbReference type="PRINTS" id="PR00449">
    <property type="entry name" value="RASTRNSFRMNG"/>
</dbReference>
<protein>
    <submittedName>
        <fullName evidence="3">Ras-like protein 2</fullName>
    </submittedName>
</protein>
<evidence type="ECO:0000256" key="1">
    <source>
        <dbReference type="ARBA" id="ARBA00022741"/>
    </source>
</evidence>
<dbReference type="PhylomeDB" id="A0A0D2WUL5"/>
<keyword evidence="1" id="KW-0547">Nucleotide-binding</keyword>
<dbReference type="OMA" id="FQVQIKY"/>
<name>A0A0D2WUL5_CAPO3</name>
<dbReference type="SMART" id="SM00175">
    <property type="entry name" value="RAB"/>
    <property type="match status" value="1"/>
</dbReference>
<dbReference type="SMART" id="SM00174">
    <property type="entry name" value="RHO"/>
    <property type="match status" value="1"/>
</dbReference>
<dbReference type="GO" id="GO:0006886">
    <property type="term" value="P:intracellular protein transport"/>
    <property type="evidence" value="ECO:0007669"/>
    <property type="project" value="InterPro"/>
</dbReference>
<dbReference type="RefSeq" id="XP_004345689.1">
    <property type="nucleotide sequence ID" value="XM_004345639.2"/>
</dbReference>
<dbReference type="AlphaFoldDB" id="A0A0D2WUL5"/>
<dbReference type="InParanoid" id="A0A0D2WUL5"/>
<dbReference type="Proteomes" id="UP000008743">
    <property type="component" value="Unassembled WGS sequence"/>
</dbReference>
<dbReference type="PROSITE" id="PS51421">
    <property type="entry name" value="RAS"/>
    <property type="match status" value="1"/>
</dbReference>
<organism evidence="3 4">
    <name type="scientific">Capsaspora owczarzaki (strain ATCC 30864)</name>
    <dbReference type="NCBI Taxonomy" id="595528"/>
    <lineage>
        <taxon>Eukaryota</taxon>
        <taxon>Filasterea</taxon>
        <taxon>Capsaspora</taxon>
    </lineage>
</organism>
<keyword evidence="4" id="KW-1185">Reference proteome</keyword>
<dbReference type="OrthoDB" id="1724672at2759"/>
<reference evidence="4" key="1">
    <citation type="submission" date="2011-02" db="EMBL/GenBank/DDBJ databases">
        <title>The Genome Sequence of Capsaspora owczarzaki ATCC 30864.</title>
        <authorList>
            <person name="Russ C."/>
            <person name="Cuomo C."/>
            <person name="Burger G."/>
            <person name="Gray M.W."/>
            <person name="Holland P.W.H."/>
            <person name="King N."/>
            <person name="Lang F.B.F."/>
            <person name="Roger A.J."/>
            <person name="Ruiz-Trillo I."/>
            <person name="Young S.K."/>
            <person name="Zeng Q."/>
            <person name="Gargeya S."/>
            <person name="Alvarado L."/>
            <person name="Berlin A."/>
            <person name="Chapman S.B."/>
            <person name="Chen Z."/>
            <person name="Freedman E."/>
            <person name="Gellesch M."/>
            <person name="Goldberg J."/>
            <person name="Griggs A."/>
            <person name="Gujja S."/>
            <person name="Heilman E."/>
            <person name="Heiman D."/>
            <person name="Howarth C."/>
            <person name="Mehta T."/>
            <person name="Neiman D."/>
            <person name="Pearson M."/>
            <person name="Roberts A."/>
            <person name="Saif S."/>
            <person name="Shea T."/>
            <person name="Shenoy N."/>
            <person name="Sisk P."/>
            <person name="Stolte C."/>
            <person name="Sykes S."/>
            <person name="White J."/>
            <person name="Yandava C."/>
            <person name="Haas B."/>
            <person name="Nusbaum C."/>
            <person name="Birren B."/>
        </authorList>
    </citation>
    <scope>NUCLEOTIDE SEQUENCE</scope>
    <source>
        <strain evidence="4">ATCC 30864</strain>
    </source>
</reference>
<dbReference type="SMART" id="SM00173">
    <property type="entry name" value="RAS"/>
    <property type="match status" value="2"/>
</dbReference>
<dbReference type="STRING" id="595528.A0A0D2WUL5"/>
<sequence>MFFASRYVHATSSAAPLFEDIDASLEEQDLVTVSRRNRVDDGETCLLDILDTAGQEEYSSMREQYMRVGDCFLVVYSVTSRSSFDSACLMRDFILRIRDTDEIPVVLVGNKCDLASDREVTREEGLAAAKRMGAAAFFETSAKKRLNVEESFFELVRHTPRQGVEYRVVVLGDGGVGKSALTIQFIQHHFVDEYDPTIEDSYRKQCVISGLRHAAPSARRAAGRPKSKSVLQELFNCFASKESETVVAPPRPAVVRQAEIMSTNVGMLSLGSLAEPAEIMTGDPVKCAGCHGVLSSLSTLTLSNKSAKQAVWKCEFCGHENANIHAGEVPDQPTVDYILESVAPSMSQSQDTSLVVYCLDISGSMCVTTELPRLQSEWRAARTTTGSDAPVSADQYLPGETRGAKYMSRLQCIQEAVSRNLQRIHDENPNRRVVLVVFSSEVVVIGDGLTHIPETVTGSKLESFATLTDAGHSLAEKVEPISKSLAQLKRKVEGLEESGATALGPALAVAVGMAGRVPGSEVVLCTDGIPNVGLGAIDGAADPLAAAAFYTRIGELAREQDTTISLLGISGTDCGLQHLSACAKMTSGTVNVLHPVEIVREMRKISQNPIVANNVEITLRSSPGIQFDGVNAPESGSTAVIKLGNALRECDRAFMFRNIVPAKQLGAHTTFQAQIRFTRLDGAKCLRVITARREITSDVEVARNGLVISTMSLAAAQLGSVLAQNAAFSQARALLSGTERLMRVCAKTDAQMEEHATFVGETHDLDQAISEYSRKSRKALATPGKADTAEMSSVLFGTAKSTRETKLPDGIVRTLATMSTTPVNLFYSGEAKRKLVTSRKTTEAAKREYYAYTC</sequence>
<dbReference type="InterPro" id="IPR027417">
    <property type="entry name" value="P-loop_NTPase"/>
</dbReference>
<dbReference type="Gene3D" id="3.40.50.300">
    <property type="entry name" value="P-loop containing nucleotide triphosphate hydrolases"/>
    <property type="match status" value="2"/>
</dbReference>
<evidence type="ECO:0000313" key="3">
    <source>
        <dbReference type="EMBL" id="KJE95673.1"/>
    </source>
</evidence>
<dbReference type="GO" id="GO:0008270">
    <property type="term" value="F:zinc ion binding"/>
    <property type="evidence" value="ECO:0007669"/>
    <property type="project" value="InterPro"/>
</dbReference>
<dbReference type="InterPro" id="IPR036465">
    <property type="entry name" value="vWFA_dom_sf"/>
</dbReference>
<dbReference type="SUPFAM" id="SSF53300">
    <property type="entry name" value="vWA-like"/>
    <property type="match status" value="1"/>
</dbReference>
<dbReference type="GO" id="GO:0005525">
    <property type="term" value="F:GTP binding"/>
    <property type="evidence" value="ECO:0007669"/>
    <property type="project" value="UniProtKB-KW"/>
</dbReference>
<gene>
    <name evidence="3" type="ORF">CAOG_006099</name>
</gene>
<dbReference type="SUPFAM" id="SSF82919">
    <property type="entry name" value="Zn-finger domain of Sec23/24"/>
    <property type="match status" value="1"/>
</dbReference>
<dbReference type="NCBIfam" id="TIGR00231">
    <property type="entry name" value="small_GTP"/>
    <property type="match status" value="1"/>
</dbReference>
<keyword evidence="2" id="KW-0342">GTP-binding</keyword>
<accession>A0A0D2WUL5</accession>
<dbReference type="SUPFAM" id="SSF52540">
    <property type="entry name" value="P-loop containing nucleoside triphosphate hydrolases"/>
    <property type="match status" value="2"/>
</dbReference>
<dbReference type="InterPro" id="IPR020849">
    <property type="entry name" value="Small_GTPase_Ras-type"/>
</dbReference>
<dbReference type="PROSITE" id="PS51419">
    <property type="entry name" value="RAB"/>
    <property type="match status" value="1"/>
</dbReference>
<dbReference type="GO" id="GO:0007165">
    <property type="term" value="P:signal transduction"/>
    <property type="evidence" value="ECO:0007669"/>
    <property type="project" value="InterPro"/>
</dbReference>
<dbReference type="EMBL" id="KE346369">
    <property type="protein sequence ID" value="KJE95673.1"/>
    <property type="molecule type" value="Genomic_DNA"/>
</dbReference>
<dbReference type="InterPro" id="IPR036174">
    <property type="entry name" value="Znf_Sec23_Sec24_sf"/>
</dbReference>
<dbReference type="PROSITE" id="PS51420">
    <property type="entry name" value="RHO"/>
    <property type="match status" value="1"/>
</dbReference>
<dbReference type="GO" id="GO:0030127">
    <property type="term" value="C:COPII vesicle coat"/>
    <property type="evidence" value="ECO:0007669"/>
    <property type="project" value="InterPro"/>
</dbReference>
<dbReference type="PANTHER" id="PTHR24070">
    <property type="entry name" value="RAS, DI-RAS, AND RHEB FAMILY MEMBERS OF SMALL GTPASE SUPERFAMILY"/>
    <property type="match status" value="1"/>
</dbReference>
<evidence type="ECO:0000256" key="2">
    <source>
        <dbReference type="ARBA" id="ARBA00023134"/>
    </source>
</evidence>
<proteinExistence type="predicted"/>
<dbReference type="Pfam" id="PF00071">
    <property type="entry name" value="Ras"/>
    <property type="match status" value="2"/>
</dbReference>